<reference evidence="4 5" key="1">
    <citation type="journal article" date="2016" name="Nat. Commun.">
        <title>Ectomycorrhizal ecology is imprinted in the genome of the dominant symbiotic fungus Cenococcum geophilum.</title>
        <authorList>
            <consortium name="DOE Joint Genome Institute"/>
            <person name="Peter M."/>
            <person name="Kohler A."/>
            <person name="Ohm R.A."/>
            <person name="Kuo A."/>
            <person name="Krutzmann J."/>
            <person name="Morin E."/>
            <person name="Arend M."/>
            <person name="Barry K.W."/>
            <person name="Binder M."/>
            <person name="Choi C."/>
            <person name="Clum A."/>
            <person name="Copeland A."/>
            <person name="Grisel N."/>
            <person name="Haridas S."/>
            <person name="Kipfer T."/>
            <person name="LaButti K."/>
            <person name="Lindquist E."/>
            <person name="Lipzen A."/>
            <person name="Maire R."/>
            <person name="Meier B."/>
            <person name="Mihaltcheva S."/>
            <person name="Molinier V."/>
            <person name="Murat C."/>
            <person name="Poggeler S."/>
            <person name="Quandt C.A."/>
            <person name="Sperisen C."/>
            <person name="Tritt A."/>
            <person name="Tisserant E."/>
            <person name="Crous P.W."/>
            <person name="Henrissat B."/>
            <person name="Nehls U."/>
            <person name="Egli S."/>
            <person name="Spatafora J.W."/>
            <person name="Grigoriev I.V."/>
            <person name="Martin F.M."/>
        </authorList>
    </citation>
    <scope>NUCLEOTIDE SEQUENCE [LARGE SCALE GENOMIC DNA]</scope>
    <source>
        <strain evidence="4 5">CBS 459.81</strain>
    </source>
</reference>
<dbReference type="Proteomes" id="UP000250266">
    <property type="component" value="Unassembled WGS sequence"/>
</dbReference>
<dbReference type="EMBL" id="KV746041">
    <property type="protein sequence ID" value="OCK73027.1"/>
    <property type="molecule type" value="Genomic_DNA"/>
</dbReference>
<keyword evidence="2 3" id="KW-0040">ANK repeat</keyword>
<evidence type="ECO:0000256" key="2">
    <source>
        <dbReference type="ARBA" id="ARBA00023043"/>
    </source>
</evidence>
<dbReference type="PROSITE" id="PS50088">
    <property type="entry name" value="ANK_REPEAT"/>
    <property type="match status" value="2"/>
</dbReference>
<dbReference type="InterPro" id="IPR002110">
    <property type="entry name" value="Ankyrin_rpt"/>
</dbReference>
<dbReference type="AlphaFoldDB" id="A0A8E2DWH1"/>
<dbReference type="Gene3D" id="1.25.40.20">
    <property type="entry name" value="Ankyrin repeat-containing domain"/>
    <property type="match status" value="2"/>
</dbReference>
<dbReference type="OrthoDB" id="539213at2759"/>
<evidence type="ECO:0000256" key="3">
    <source>
        <dbReference type="PROSITE-ProRule" id="PRU00023"/>
    </source>
</evidence>
<protein>
    <submittedName>
        <fullName evidence="4">Ankyrin</fullName>
    </submittedName>
</protein>
<dbReference type="Pfam" id="PF12796">
    <property type="entry name" value="Ank_2"/>
    <property type="match status" value="1"/>
</dbReference>
<dbReference type="Pfam" id="PF00023">
    <property type="entry name" value="Ank"/>
    <property type="match status" value="1"/>
</dbReference>
<dbReference type="PANTHER" id="PTHR24166">
    <property type="entry name" value="ROLLING PEBBLES, ISOFORM B"/>
    <property type="match status" value="1"/>
</dbReference>
<dbReference type="SUPFAM" id="SSF48403">
    <property type="entry name" value="Ankyrin repeat"/>
    <property type="match status" value="1"/>
</dbReference>
<feature type="repeat" description="ANK" evidence="3">
    <location>
        <begin position="147"/>
        <end position="179"/>
    </location>
</feature>
<evidence type="ECO:0000313" key="5">
    <source>
        <dbReference type="Proteomes" id="UP000250266"/>
    </source>
</evidence>
<name>A0A8E2DWH1_9PEZI</name>
<evidence type="ECO:0000313" key="4">
    <source>
        <dbReference type="EMBL" id="OCK73027.1"/>
    </source>
</evidence>
<keyword evidence="5" id="KW-1185">Reference proteome</keyword>
<gene>
    <name evidence="4" type="ORF">K432DRAFT_430778</name>
</gene>
<evidence type="ECO:0000256" key="1">
    <source>
        <dbReference type="ARBA" id="ARBA00022737"/>
    </source>
</evidence>
<feature type="repeat" description="ANK" evidence="3">
    <location>
        <begin position="222"/>
        <end position="254"/>
    </location>
</feature>
<dbReference type="PANTHER" id="PTHR24166:SF48">
    <property type="entry name" value="PROTEIN VAPYRIN"/>
    <property type="match status" value="1"/>
</dbReference>
<dbReference type="InterPro" id="IPR050889">
    <property type="entry name" value="Dendritic_Spine_Reg/Scaffold"/>
</dbReference>
<dbReference type="InterPro" id="IPR036770">
    <property type="entry name" value="Ankyrin_rpt-contain_sf"/>
</dbReference>
<dbReference type="SMART" id="SM00248">
    <property type="entry name" value="ANK"/>
    <property type="match status" value="3"/>
</dbReference>
<dbReference type="PROSITE" id="PS50297">
    <property type="entry name" value="ANK_REP_REGION"/>
    <property type="match status" value="2"/>
</dbReference>
<accession>A0A8E2DWH1</accession>
<proteinExistence type="predicted"/>
<sequence length="278" mass="30746">MEHNTIDGLLGAAEESCRRGRLREAQSFLDQWSIRSPKRATFRATSLQSSLDNLNAARQSELEYAAEEGYSFLVSFLLEQGAEITNLVHTAACKSGSTEVFQEMLNYGWDINRQSRGSMSNSGILMSDKLTDWHLEHGADPNLHSGTRNTPLVLAAYWGSVHVVKSLVSYGAKLEGTEAVIAAAASMNENPEPIKIMAYLLDSGVDIDRLQCVDEAEATTFFTGTALHQAVEKQDVERVRFLLQRGANRNIKGFRGFTPIEAAEIMGLNEMTDILRVE</sequence>
<organism evidence="4 5">
    <name type="scientific">Lepidopterella palustris CBS 459.81</name>
    <dbReference type="NCBI Taxonomy" id="1314670"/>
    <lineage>
        <taxon>Eukaryota</taxon>
        <taxon>Fungi</taxon>
        <taxon>Dikarya</taxon>
        <taxon>Ascomycota</taxon>
        <taxon>Pezizomycotina</taxon>
        <taxon>Dothideomycetes</taxon>
        <taxon>Pleosporomycetidae</taxon>
        <taxon>Mytilinidiales</taxon>
        <taxon>Argynnaceae</taxon>
        <taxon>Lepidopterella</taxon>
    </lineage>
</organism>
<keyword evidence="1" id="KW-0677">Repeat</keyword>